<organism evidence="1">
    <name type="scientific">marine metagenome</name>
    <dbReference type="NCBI Taxonomy" id="408172"/>
    <lineage>
        <taxon>unclassified sequences</taxon>
        <taxon>metagenomes</taxon>
        <taxon>ecological metagenomes</taxon>
    </lineage>
</organism>
<sequence length="204" mass="23054">MVKKKILKKAIKPIGILPVLFIITLLALFSETVRTLPAGALSENFFNLPYKVPKLNSDLIGQKFLKNDLEIKKNSKNEAIEEVFIAKIIESDFSFNEVKVENQEIIIKEEVATKEKKIVDVPKVKETIKMAADTSTSSITIDGQETLIPGSSEKNVTYMQILQKPNDLDLNLKYARQQGKLGNYKQTIATLERLVMLYPENVEI</sequence>
<name>A0A382IP30_9ZZZZ</name>
<gene>
    <name evidence="1" type="ORF">METZ01_LOCUS253873</name>
</gene>
<dbReference type="EMBL" id="UINC01068409">
    <property type="protein sequence ID" value="SVC01019.1"/>
    <property type="molecule type" value="Genomic_DNA"/>
</dbReference>
<protein>
    <submittedName>
        <fullName evidence="1">Uncharacterized protein</fullName>
    </submittedName>
</protein>
<dbReference type="AlphaFoldDB" id="A0A382IP30"/>
<proteinExistence type="predicted"/>
<accession>A0A382IP30</accession>
<reference evidence="1" key="1">
    <citation type="submission" date="2018-05" db="EMBL/GenBank/DDBJ databases">
        <authorList>
            <person name="Lanie J.A."/>
            <person name="Ng W.-L."/>
            <person name="Kazmierczak K.M."/>
            <person name="Andrzejewski T.M."/>
            <person name="Davidsen T.M."/>
            <person name="Wayne K.J."/>
            <person name="Tettelin H."/>
            <person name="Glass J.I."/>
            <person name="Rusch D."/>
            <person name="Podicherti R."/>
            <person name="Tsui H.-C.T."/>
            <person name="Winkler M.E."/>
        </authorList>
    </citation>
    <scope>NUCLEOTIDE SEQUENCE</scope>
</reference>
<evidence type="ECO:0000313" key="1">
    <source>
        <dbReference type="EMBL" id="SVC01019.1"/>
    </source>
</evidence>
<feature type="non-terminal residue" evidence="1">
    <location>
        <position position="204"/>
    </location>
</feature>